<accession>A0A0D2HTL6</accession>
<gene>
    <name evidence="9" type="ORF">Z519_02184</name>
</gene>
<reference evidence="9" key="1">
    <citation type="submission" date="2015-01" db="EMBL/GenBank/DDBJ databases">
        <title>The Genome Sequence of Cladophialophora bantiana CBS 173.52.</title>
        <authorList>
            <consortium name="The Broad Institute Genomics Platform"/>
            <person name="Cuomo C."/>
            <person name="de Hoog S."/>
            <person name="Gorbushina A."/>
            <person name="Stielow B."/>
            <person name="Teixiera M."/>
            <person name="Abouelleil A."/>
            <person name="Chapman S.B."/>
            <person name="Priest M."/>
            <person name="Young S.K."/>
            <person name="Wortman J."/>
            <person name="Nusbaum C."/>
            <person name="Birren B."/>
        </authorList>
    </citation>
    <scope>NUCLEOTIDE SEQUENCE [LARGE SCALE GENOMIC DNA]</scope>
    <source>
        <strain evidence="9">CBS 173.52</strain>
    </source>
</reference>
<keyword evidence="6" id="KW-0539">Nucleus</keyword>
<dbReference type="AlphaFoldDB" id="A0A0D2HTL6"/>
<dbReference type="InterPro" id="IPR007219">
    <property type="entry name" value="XnlR_reg_dom"/>
</dbReference>
<evidence type="ECO:0000256" key="3">
    <source>
        <dbReference type="ARBA" id="ARBA00023015"/>
    </source>
</evidence>
<dbReference type="InterPro" id="IPR051615">
    <property type="entry name" value="Transcr_Regulatory_Elem"/>
</dbReference>
<dbReference type="GO" id="GO:0003677">
    <property type="term" value="F:DNA binding"/>
    <property type="evidence" value="ECO:0007669"/>
    <property type="project" value="UniProtKB-KW"/>
</dbReference>
<evidence type="ECO:0000256" key="6">
    <source>
        <dbReference type="ARBA" id="ARBA00023242"/>
    </source>
</evidence>
<evidence type="ECO:0000259" key="8">
    <source>
        <dbReference type="SMART" id="SM00906"/>
    </source>
</evidence>
<dbReference type="PANTHER" id="PTHR31313">
    <property type="entry name" value="TY1 ENHANCER ACTIVATOR"/>
    <property type="match status" value="1"/>
</dbReference>
<dbReference type="OrthoDB" id="2154091at2759"/>
<evidence type="ECO:0000256" key="2">
    <source>
        <dbReference type="ARBA" id="ARBA00022833"/>
    </source>
</evidence>
<dbReference type="RefSeq" id="XP_016623462.1">
    <property type="nucleotide sequence ID" value="XM_016759941.1"/>
</dbReference>
<dbReference type="Pfam" id="PF04082">
    <property type="entry name" value="Fungal_trans"/>
    <property type="match status" value="1"/>
</dbReference>
<feature type="domain" description="Xylanolytic transcriptional activator regulatory" evidence="8">
    <location>
        <begin position="292"/>
        <end position="372"/>
    </location>
</feature>
<feature type="compositionally biased region" description="Basic and acidic residues" evidence="7">
    <location>
        <begin position="21"/>
        <end position="30"/>
    </location>
</feature>
<keyword evidence="10" id="KW-1185">Reference proteome</keyword>
<evidence type="ECO:0000313" key="9">
    <source>
        <dbReference type="EMBL" id="KIW96793.1"/>
    </source>
</evidence>
<evidence type="ECO:0000256" key="7">
    <source>
        <dbReference type="SAM" id="MobiDB-lite"/>
    </source>
</evidence>
<keyword evidence="4" id="KW-0238">DNA-binding</keyword>
<feature type="region of interest" description="Disordered" evidence="7">
    <location>
        <begin position="21"/>
        <end position="100"/>
    </location>
</feature>
<organism evidence="9 10">
    <name type="scientific">Cladophialophora bantiana (strain ATCC 10958 / CBS 173.52 / CDC B-1940 / NIH 8579)</name>
    <name type="common">Xylohypha bantiana</name>
    <dbReference type="NCBI Taxonomy" id="1442370"/>
    <lineage>
        <taxon>Eukaryota</taxon>
        <taxon>Fungi</taxon>
        <taxon>Dikarya</taxon>
        <taxon>Ascomycota</taxon>
        <taxon>Pezizomycotina</taxon>
        <taxon>Eurotiomycetes</taxon>
        <taxon>Chaetothyriomycetidae</taxon>
        <taxon>Chaetothyriales</taxon>
        <taxon>Herpotrichiellaceae</taxon>
        <taxon>Cladophialophora</taxon>
    </lineage>
</organism>
<keyword evidence="1" id="KW-0479">Metal-binding</keyword>
<protein>
    <recommendedName>
        <fullName evidence="8">Xylanolytic transcriptional activator regulatory domain-containing protein</fullName>
    </recommendedName>
</protein>
<evidence type="ECO:0000256" key="1">
    <source>
        <dbReference type="ARBA" id="ARBA00022723"/>
    </source>
</evidence>
<feature type="compositionally biased region" description="Polar residues" evidence="7">
    <location>
        <begin position="36"/>
        <end position="45"/>
    </location>
</feature>
<dbReference type="CDD" id="cd12148">
    <property type="entry name" value="fungal_TF_MHR"/>
    <property type="match status" value="1"/>
</dbReference>
<dbReference type="GeneID" id="27695112"/>
<dbReference type="VEuPathDB" id="FungiDB:Z519_02184"/>
<dbReference type="SMART" id="SM00906">
    <property type="entry name" value="Fungal_trans"/>
    <property type="match status" value="1"/>
</dbReference>
<dbReference type="GO" id="GO:0008270">
    <property type="term" value="F:zinc ion binding"/>
    <property type="evidence" value="ECO:0007669"/>
    <property type="project" value="InterPro"/>
</dbReference>
<name>A0A0D2HTL6_CLAB1</name>
<proteinExistence type="predicted"/>
<keyword evidence="5" id="KW-0804">Transcription</keyword>
<evidence type="ECO:0000256" key="4">
    <source>
        <dbReference type="ARBA" id="ARBA00023125"/>
    </source>
</evidence>
<dbReference type="PANTHER" id="PTHR31313:SF86">
    <property type="entry name" value="ZN(2)-C6 FUNGAL-TYPE DOMAIN-CONTAINING PROTEIN"/>
    <property type="match status" value="1"/>
</dbReference>
<keyword evidence="2" id="KW-0862">Zinc</keyword>
<sequence length="688" mass="76639">MKGDVSNLQREISQLRKLVEEYRKKSESPKEPVTPQLRSGESSLRNEFDFAQAPITSIPNRRSTSGILETYAAPLPSGRPQSDLEESAQRTGGPSPSEANIAGAISRDGYLQVHGVTSTFHQESVRTGEDGDTLDVPARSNELESVSHRLIAYAALQKQHENFLFSDPLLYNDLDLDGVSPETAKHLLDIHWNRQHFTYLLTYRPAIMESLRTGGPYINKLLLNAIYYTSCQYSDRKSLRADPDDPQTMGAQFYRRFKELLVDEIDKPSIPTAIALLLSGQCLVAYGKQGGGWVLCGTAYRMIIELGCHLTADPRRTEQGSREIVGTEVRKRLYWGAFVIDKFQSLYLGRAPALRQSEARVSKELLDAFEEYEPWSPYVDSESDSFGEIMSPQAHVPRPAYGVSSFKALLRLAEIATEIMDTFYSMESLKLGQKAALERRVEFLHKLDRWQKELPPHLLCDPEGSHSPPPHQLNPHTTYWTLVILVWRPFMSNGHLSAYADPEFRSVVDKECAAASLKIWALVKTFKNTFTLQRAPYILCYAAYHAILVLIHSRETRVNFPDCVPYLWSALVDLKHGSHAGLTRPLQMLKSKLTEDVVAPLEPYPAENGNGPGAGAYCAGDIDMVGDSGAGAGTEAGIGTGAGIGIANADFLQTLDFDAWNTPFWLDRVVGNQLLQDDFTFGLGSMPF</sequence>
<feature type="compositionally biased region" description="Polar residues" evidence="7">
    <location>
        <begin position="54"/>
        <end position="67"/>
    </location>
</feature>
<dbReference type="Proteomes" id="UP000053789">
    <property type="component" value="Unassembled WGS sequence"/>
</dbReference>
<dbReference type="EMBL" id="KN846982">
    <property type="protein sequence ID" value="KIW96793.1"/>
    <property type="molecule type" value="Genomic_DNA"/>
</dbReference>
<dbReference type="GO" id="GO:0006351">
    <property type="term" value="P:DNA-templated transcription"/>
    <property type="evidence" value="ECO:0007669"/>
    <property type="project" value="InterPro"/>
</dbReference>
<keyword evidence="3" id="KW-0805">Transcription regulation</keyword>
<evidence type="ECO:0000313" key="10">
    <source>
        <dbReference type="Proteomes" id="UP000053789"/>
    </source>
</evidence>
<feature type="compositionally biased region" description="Polar residues" evidence="7">
    <location>
        <begin position="89"/>
        <end position="98"/>
    </location>
</feature>
<dbReference type="HOGENOM" id="CLU_007003_3_0_1"/>
<evidence type="ECO:0000256" key="5">
    <source>
        <dbReference type="ARBA" id="ARBA00023163"/>
    </source>
</evidence>